<gene>
    <name evidence="4" type="ORF">GCM10023090_30500</name>
</gene>
<dbReference type="RefSeq" id="WP_345067210.1">
    <property type="nucleotide sequence ID" value="NZ_BAABEX010000030.1"/>
</dbReference>
<evidence type="ECO:0000256" key="1">
    <source>
        <dbReference type="ARBA" id="ARBA00010062"/>
    </source>
</evidence>
<dbReference type="Pfam" id="PF13458">
    <property type="entry name" value="Peripla_BP_6"/>
    <property type="match status" value="1"/>
</dbReference>
<dbReference type="PANTHER" id="PTHR47235">
    <property type="entry name" value="BLR6548 PROTEIN"/>
    <property type="match status" value="1"/>
</dbReference>
<evidence type="ECO:0000259" key="3">
    <source>
        <dbReference type="Pfam" id="PF13458"/>
    </source>
</evidence>
<comment type="caution">
    <text evidence="4">The sequence shown here is derived from an EMBL/GenBank/DDBJ whole genome shotgun (WGS) entry which is preliminary data.</text>
</comment>
<feature type="domain" description="Leucine-binding protein" evidence="3">
    <location>
        <begin position="44"/>
        <end position="380"/>
    </location>
</feature>
<dbReference type="EMBL" id="BAABEX010000030">
    <property type="protein sequence ID" value="GAA4429861.1"/>
    <property type="molecule type" value="Genomic_DNA"/>
</dbReference>
<protein>
    <submittedName>
        <fullName evidence="4">ABC transporter substrate-binding protein</fullName>
    </submittedName>
</protein>
<evidence type="ECO:0000256" key="2">
    <source>
        <dbReference type="ARBA" id="ARBA00022729"/>
    </source>
</evidence>
<dbReference type="InterPro" id="IPR028082">
    <property type="entry name" value="Peripla_BP_I"/>
</dbReference>
<accession>A0ABP8LIV2</accession>
<comment type="similarity">
    <text evidence="1">Belongs to the leucine-binding protein family.</text>
</comment>
<organism evidence="4 5">
    <name type="scientific">Acidovorax lacteus</name>
    <dbReference type="NCBI Taxonomy" id="1924988"/>
    <lineage>
        <taxon>Bacteria</taxon>
        <taxon>Pseudomonadati</taxon>
        <taxon>Pseudomonadota</taxon>
        <taxon>Betaproteobacteria</taxon>
        <taxon>Burkholderiales</taxon>
        <taxon>Comamonadaceae</taxon>
        <taxon>Acidovorax</taxon>
    </lineage>
</organism>
<dbReference type="Proteomes" id="UP001501788">
    <property type="component" value="Unassembled WGS sequence"/>
</dbReference>
<dbReference type="PANTHER" id="PTHR47235:SF1">
    <property type="entry name" value="BLR6548 PROTEIN"/>
    <property type="match status" value="1"/>
</dbReference>
<evidence type="ECO:0000313" key="5">
    <source>
        <dbReference type="Proteomes" id="UP001501788"/>
    </source>
</evidence>
<dbReference type="SUPFAM" id="SSF53822">
    <property type="entry name" value="Periplasmic binding protein-like I"/>
    <property type="match status" value="1"/>
</dbReference>
<evidence type="ECO:0000313" key="4">
    <source>
        <dbReference type="EMBL" id="GAA4429861.1"/>
    </source>
</evidence>
<reference evidence="5" key="1">
    <citation type="journal article" date="2019" name="Int. J. Syst. Evol. Microbiol.">
        <title>The Global Catalogue of Microorganisms (GCM) 10K type strain sequencing project: providing services to taxonomists for standard genome sequencing and annotation.</title>
        <authorList>
            <consortium name="The Broad Institute Genomics Platform"/>
            <consortium name="The Broad Institute Genome Sequencing Center for Infectious Disease"/>
            <person name="Wu L."/>
            <person name="Ma J."/>
        </authorList>
    </citation>
    <scope>NUCLEOTIDE SEQUENCE [LARGE SCALE GENOMIC DNA]</scope>
    <source>
        <strain evidence="5">JCM 31890</strain>
    </source>
</reference>
<dbReference type="InterPro" id="IPR028081">
    <property type="entry name" value="Leu-bd"/>
</dbReference>
<dbReference type="Gene3D" id="3.40.50.2300">
    <property type="match status" value="2"/>
</dbReference>
<dbReference type="CDD" id="cd06326">
    <property type="entry name" value="PBP1_ABC_ligand_binding-like"/>
    <property type="match status" value="1"/>
</dbReference>
<name>A0ABP8LIV2_9BURK</name>
<sequence length="394" mass="42499">MCRTEAATQSATSGLRRRSLALGAVGALAASAWPVRANPARSEVVIGQVAPLSGVLASTGTQMVLGGKLWFDEVNAQGGLHGSPLRTVVLDDGYKVDETARHTRALLAQPEVVALFGFAGTANITQLLNDGVLEQGGAPLVAPYTGGESLRSPFNPWIFHVRAGYSDETEHMVQQLTTLGMHRVAVLYQNDGFGQAGLEGVRAALLRRKLPLVVAAPYERNTDAVDDAVRAIRAVEVHAVIMIAVNRPAAAFIQRYREQGGAARLYNISVVDPAELVRLAGLRHAHGLGISQVVPYPYRPLLPVVREYQTLLRKHAPEAEVNYTSFEQFLGAKVLVEGLRRAGPNATRARLLRALESMQSYDLGGVNVSYSPRNRIGARYVEVTVIGSNGRLMK</sequence>
<keyword evidence="5" id="KW-1185">Reference proteome</keyword>
<keyword evidence="2" id="KW-0732">Signal</keyword>
<proteinExistence type="inferred from homology"/>